<evidence type="ECO:0000256" key="1">
    <source>
        <dbReference type="SAM" id="MobiDB-lite"/>
    </source>
</evidence>
<dbReference type="AlphaFoldDB" id="A0AAT9HYN3"/>
<organism evidence="2">
    <name type="scientific">Streptomyces haneummycinicus</name>
    <dbReference type="NCBI Taxonomy" id="3074435"/>
    <lineage>
        <taxon>Bacteria</taxon>
        <taxon>Bacillati</taxon>
        <taxon>Actinomycetota</taxon>
        <taxon>Actinomycetes</taxon>
        <taxon>Kitasatosporales</taxon>
        <taxon>Streptomycetaceae</taxon>
        <taxon>Streptomyces</taxon>
    </lineage>
</organism>
<gene>
    <name evidence="2" type="ORF">SHKM778_88580</name>
</gene>
<evidence type="ECO:0000313" key="2">
    <source>
        <dbReference type="EMBL" id="BFO22470.1"/>
    </source>
</evidence>
<dbReference type="SUPFAM" id="SSF56801">
    <property type="entry name" value="Acetyl-CoA synthetase-like"/>
    <property type="match status" value="1"/>
</dbReference>
<protein>
    <recommendedName>
        <fullName evidence="3">AMP-dependent synthetase/ligase domain-containing protein</fullName>
    </recommendedName>
</protein>
<reference evidence="2" key="2">
    <citation type="submission" date="2024-07" db="EMBL/GenBank/DDBJ databases">
        <title>Streptomyces haneummycinica sp. nov., a new antibiotic-producing actinobacterium isolated from marine sediment.</title>
        <authorList>
            <person name="Uemura M."/>
            <person name="Hamada M."/>
            <person name="Hirano S."/>
            <person name="Kobayashi K."/>
            <person name="Ohshiro T."/>
            <person name="Kobayashi T."/>
            <person name="Terahara T."/>
        </authorList>
    </citation>
    <scope>NUCLEOTIDE SEQUENCE</scope>
    <source>
        <strain evidence="2">KM77-8</strain>
    </source>
</reference>
<feature type="region of interest" description="Disordered" evidence="1">
    <location>
        <begin position="58"/>
        <end position="99"/>
    </location>
</feature>
<dbReference type="Gene3D" id="3.40.50.980">
    <property type="match status" value="1"/>
</dbReference>
<dbReference type="EMBL" id="AP035768">
    <property type="protein sequence ID" value="BFO22470.1"/>
    <property type="molecule type" value="Genomic_DNA"/>
</dbReference>
<name>A0AAT9HYN3_9ACTN</name>
<reference evidence="2" key="1">
    <citation type="submission" date="2024-06" db="EMBL/GenBank/DDBJ databases">
        <authorList>
            <consortium name="consrtm"/>
            <person name="Uemura M."/>
            <person name="Terahara T."/>
        </authorList>
    </citation>
    <scope>NUCLEOTIDE SEQUENCE</scope>
    <source>
        <strain evidence="2">KM77-8</strain>
    </source>
</reference>
<accession>A0AAT9HYN3</accession>
<sequence>MMLTHRQIATNLAQLDPLITAGPGDRILAVLPFFHIYGLTALMNAPCAKARPSSSCRASTWRRSSRPSRTTASPACTWPRRSSWPSPSTRWSPGTTCRP</sequence>
<proteinExistence type="predicted"/>
<evidence type="ECO:0008006" key="3">
    <source>
        <dbReference type="Google" id="ProtNLM"/>
    </source>
</evidence>